<dbReference type="InterPro" id="IPR023378">
    <property type="entry name" value="YheA/YmcA-like_dom_sf"/>
</dbReference>
<proteinExistence type="inferred from homology"/>
<evidence type="ECO:0000313" key="2">
    <source>
        <dbReference type="EMBL" id="SPF45682.1"/>
    </source>
</evidence>
<protein>
    <recommendedName>
        <fullName evidence="1">UPF0342 protein SBF1_3390011</fullName>
    </recommendedName>
</protein>
<dbReference type="AlphaFoldDB" id="A0A2U3L1B4"/>
<evidence type="ECO:0000256" key="1">
    <source>
        <dbReference type="HAMAP-Rule" id="MF_01526"/>
    </source>
</evidence>
<reference evidence="3" key="1">
    <citation type="submission" date="2018-02" db="EMBL/GenBank/DDBJ databases">
        <authorList>
            <person name="Hausmann B."/>
        </authorList>
    </citation>
    <scope>NUCLEOTIDE SEQUENCE [LARGE SCALE GENOMIC DNA]</scope>
    <source>
        <strain evidence="3">Peat soil MAG SbF1</strain>
    </source>
</reference>
<evidence type="ECO:0000313" key="3">
    <source>
        <dbReference type="Proteomes" id="UP000238916"/>
    </source>
</evidence>
<dbReference type="HAMAP" id="MF_01526">
    <property type="entry name" value="UPF0342"/>
    <property type="match status" value="1"/>
</dbReference>
<sequence>MAANDLAHELARTLRESDEFKQFLKSKEKVKSNEGNHKMIRDFQLKQWEIREAQMLDQEISEEKQQELERLYSLVSLNPTAREYLEAEFEVSCMVNDIQRIIGEAIQGAMPIGFEELPFDN</sequence>
<dbReference type="Gene3D" id="1.20.1500.10">
    <property type="entry name" value="YheA/YmcA-like"/>
    <property type="match status" value="1"/>
</dbReference>
<name>A0A2U3L1B4_9FIRM</name>
<dbReference type="SUPFAM" id="SSF158622">
    <property type="entry name" value="YheA/YmcA-like"/>
    <property type="match status" value="1"/>
</dbReference>
<dbReference type="EMBL" id="OMOF01000267">
    <property type="protein sequence ID" value="SPF45682.1"/>
    <property type="molecule type" value="Genomic_DNA"/>
</dbReference>
<comment type="similarity">
    <text evidence="1">Belongs to the UPF0342 family.</text>
</comment>
<dbReference type="InterPro" id="IPR010368">
    <property type="entry name" value="Com_YlbF"/>
</dbReference>
<accession>A0A2U3L1B4</accession>
<gene>
    <name evidence="2" type="ORF">SBF1_3390011</name>
</gene>
<dbReference type="Pfam" id="PF06133">
    <property type="entry name" value="Com_YlbF"/>
    <property type="match status" value="1"/>
</dbReference>
<organism evidence="2 3">
    <name type="scientific">Candidatus Desulfosporosinus infrequens</name>
    <dbReference type="NCBI Taxonomy" id="2043169"/>
    <lineage>
        <taxon>Bacteria</taxon>
        <taxon>Bacillati</taxon>
        <taxon>Bacillota</taxon>
        <taxon>Clostridia</taxon>
        <taxon>Eubacteriales</taxon>
        <taxon>Desulfitobacteriaceae</taxon>
        <taxon>Desulfosporosinus</taxon>
    </lineage>
</organism>
<dbReference type="OrthoDB" id="9811402at2"/>
<dbReference type="Proteomes" id="UP000238916">
    <property type="component" value="Unassembled WGS sequence"/>
</dbReference>